<feature type="transmembrane region" description="Helical" evidence="12">
    <location>
        <begin position="107"/>
        <end position="127"/>
    </location>
</feature>
<dbReference type="InterPro" id="IPR000515">
    <property type="entry name" value="MetI-like"/>
</dbReference>
<evidence type="ECO:0000256" key="2">
    <source>
        <dbReference type="ARBA" id="ARBA00008852"/>
    </source>
</evidence>
<dbReference type="KEGG" id="sfo:Z042_25930"/>
<dbReference type="STRING" id="1441930.Z042_25930"/>
<dbReference type="RefSeq" id="WP_024913589.1">
    <property type="nucleotide sequence ID" value="NZ_CP007044.2"/>
</dbReference>
<feature type="transmembrane region" description="Helical" evidence="12">
    <location>
        <begin position="156"/>
        <end position="178"/>
    </location>
</feature>
<comment type="similarity">
    <text evidence="2">Belongs to the binding-protein-dependent transport system permease family. UgpAE subfamily.</text>
</comment>
<evidence type="ECO:0000256" key="12">
    <source>
        <dbReference type="RuleBase" id="RU363032"/>
    </source>
</evidence>
<proteinExistence type="inferred from homology"/>
<feature type="transmembrane region" description="Helical" evidence="12">
    <location>
        <begin position="207"/>
        <end position="231"/>
    </location>
</feature>
<evidence type="ECO:0000259" key="13">
    <source>
        <dbReference type="PROSITE" id="PS50928"/>
    </source>
</evidence>
<dbReference type="PANTHER" id="PTHR43227">
    <property type="entry name" value="BLL4140 PROTEIN"/>
    <property type="match status" value="1"/>
</dbReference>
<evidence type="ECO:0000256" key="5">
    <source>
        <dbReference type="ARBA" id="ARBA00022475"/>
    </source>
</evidence>
<dbReference type="EMBL" id="CP007044">
    <property type="protein sequence ID" value="AJW28923.1"/>
    <property type="molecule type" value="Genomic_DNA"/>
</dbReference>
<dbReference type="OrthoDB" id="9785347at2"/>
<feature type="domain" description="ABC transmembrane type-1" evidence="13">
    <location>
        <begin position="69"/>
        <end position="281"/>
    </location>
</feature>
<dbReference type="PANTHER" id="PTHR43227:SF9">
    <property type="entry name" value="SN-GLYCEROL-3-PHOSPHATE TRANSPORT SYSTEM PERMEASE PROTEIN UGPA"/>
    <property type="match status" value="1"/>
</dbReference>
<protein>
    <recommendedName>
        <fullName evidence="11">sn-glycerol-3-phosphate transport system permease protein UgpA</fullName>
    </recommendedName>
</protein>
<dbReference type="SUPFAM" id="SSF161098">
    <property type="entry name" value="MetI-like"/>
    <property type="match status" value="1"/>
</dbReference>
<dbReference type="HOGENOM" id="CLU_016047_0_2_6"/>
<keyword evidence="6" id="KW-0997">Cell inner membrane</keyword>
<keyword evidence="8 12" id="KW-1133">Transmembrane helix</keyword>
<dbReference type="Proteomes" id="UP000019030">
    <property type="component" value="Chromosome"/>
</dbReference>
<evidence type="ECO:0000256" key="9">
    <source>
        <dbReference type="ARBA" id="ARBA00023136"/>
    </source>
</evidence>
<dbReference type="PROSITE" id="PS50928">
    <property type="entry name" value="ABC_TM1"/>
    <property type="match status" value="1"/>
</dbReference>
<evidence type="ECO:0000256" key="11">
    <source>
        <dbReference type="ARBA" id="ARBA00040780"/>
    </source>
</evidence>
<keyword evidence="7 12" id="KW-0812">Transmembrane</keyword>
<sequence>MNKIYQNRWLPIGLVAPQLLLIGIFFYWPVIQAFFWSVYLEPPFGGEAEFVGLENFSRVLDDEQFYNSINRSIIFMITASSSAVLIPLILAVAADRHIRLAKPARNILIWPKAVAGASIGMAFSILLNPHVGLLSPINALFPGFWNPGLNGTDANIMLNIAYIWRGIPFNFIILLAGLQGLPQSMIQAAAVDGAGPWRRLFEIQIPLLSPQLFFCMVLEVTASFASAFALVDSMTQGGPGGATNLFVYKIYVDAFKSYDLSGASTQTVILMAIVMLLTCFQFFFLEKRVKYNR</sequence>
<reference evidence="14 15" key="1">
    <citation type="submission" date="2014-01" db="EMBL/GenBank/DDBJ databases">
        <title>Isolation of Serratia multitudinisentens RB-25 from Ex-Landfill site.</title>
        <authorList>
            <person name="Robson E.H.J."/>
        </authorList>
    </citation>
    <scope>NUCLEOTIDE SEQUENCE [LARGE SCALE GENOMIC DNA]</scope>
    <source>
        <strain evidence="14 15">RB-25</strain>
    </source>
</reference>
<evidence type="ECO:0000256" key="7">
    <source>
        <dbReference type="ARBA" id="ARBA00022692"/>
    </source>
</evidence>
<keyword evidence="5" id="KW-1003">Cell membrane</keyword>
<evidence type="ECO:0000256" key="8">
    <source>
        <dbReference type="ARBA" id="ARBA00022989"/>
    </source>
</evidence>
<accession>A0A0D4ZYE9</accession>
<comment type="subunit">
    <text evidence="3">The complex is composed of two ATP-binding proteins (UgpC), two transmembrane proteins (UgpA and UgpE) and a solute-binding protein (UgpB).</text>
</comment>
<evidence type="ECO:0000256" key="6">
    <source>
        <dbReference type="ARBA" id="ARBA00022519"/>
    </source>
</evidence>
<dbReference type="InterPro" id="IPR035906">
    <property type="entry name" value="MetI-like_sf"/>
</dbReference>
<feature type="transmembrane region" description="Helical" evidence="12">
    <location>
        <begin position="73"/>
        <end position="95"/>
    </location>
</feature>
<dbReference type="InterPro" id="IPR050809">
    <property type="entry name" value="UgpAE/MalFG_permease"/>
</dbReference>
<keyword evidence="4 12" id="KW-0813">Transport</keyword>
<feature type="transmembrane region" description="Helical" evidence="12">
    <location>
        <begin position="267"/>
        <end position="285"/>
    </location>
</feature>
<keyword evidence="9 12" id="KW-0472">Membrane</keyword>
<name>A0A0D4ZYE9_9GAMM</name>
<reference evidence="14 15" key="2">
    <citation type="submission" date="2015-03" db="EMBL/GenBank/DDBJ databases">
        <authorList>
            <person name="Chan K.-G."/>
        </authorList>
    </citation>
    <scope>NUCLEOTIDE SEQUENCE [LARGE SCALE GENOMIC DNA]</scope>
    <source>
        <strain evidence="14 15">RB-25</strain>
    </source>
</reference>
<dbReference type="AlphaFoldDB" id="A0A0D4ZYE9"/>
<comment type="function">
    <text evidence="10">Part of the ABC transporter complex UgpBAEC involved in sn-glycerol-3-phosphate (G3P) import. Probably responsible for the translocation of the substrate across the membrane.</text>
</comment>
<evidence type="ECO:0000256" key="10">
    <source>
        <dbReference type="ARBA" id="ARBA00037054"/>
    </source>
</evidence>
<dbReference type="Pfam" id="PF00528">
    <property type="entry name" value="BPD_transp_1"/>
    <property type="match status" value="1"/>
</dbReference>
<evidence type="ECO:0000256" key="1">
    <source>
        <dbReference type="ARBA" id="ARBA00004429"/>
    </source>
</evidence>
<comment type="subcellular location">
    <subcellularLocation>
        <location evidence="1">Cell inner membrane</location>
        <topology evidence="1">Multi-pass membrane protein</topology>
    </subcellularLocation>
    <subcellularLocation>
        <location evidence="12">Cell membrane</location>
        <topology evidence="12">Multi-pass membrane protein</topology>
    </subcellularLocation>
</comment>
<dbReference type="Gene3D" id="1.10.3720.10">
    <property type="entry name" value="MetI-like"/>
    <property type="match status" value="1"/>
</dbReference>
<keyword evidence="15" id="KW-1185">Reference proteome</keyword>
<evidence type="ECO:0000256" key="4">
    <source>
        <dbReference type="ARBA" id="ARBA00022448"/>
    </source>
</evidence>
<gene>
    <name evidence="14" type="ORF">Z042_25930</name>
</gene>
<evidence type="ECO:0000256" key="3">
    <source>
        <dbReference type="ARBA" id="ARBA00011557"/>
    </source>
</evidence>
<dbReference type="GO" id="GO:0005886">
    <property type="term" value="C:plasma membrane"/>
    <property type="evidence" value="ECO:0007669"/>
    <property type="project" value="UniProtKB-SubCell"/>
</dbReference>
<evidence type="ECO:0000313" key="15">
    <source>
        <dbReference type="Proteomes" id="UP000019030"/>
    </source>
</evidence>
<dbReference type="GO" id="GO:0055085">
    <property type="term" value="P:transmembrane transport"/>
    <property type="evidence" value="ECO:0007669"/>
    <property type="project" value="InterPro"/>
</dbReference>
<organism evidence="14 15">
    <name type="scientific">Chania multitudinisentens RB-25</name>
    <dbReference type="NCBI Taxonomy" id="1441930"/>
    <lineage>
        <taxon>Bacteria</taxon>
        <taxon>Pseudomonadati</taxon>
        <taxon>Pseudomonadota</taxon>
        <taxon>Gammaproteobacteria</taxon>
        <taxon>Enterobacterales</taxon>
        <taxon>Yersiniaceae</taxon>
        <taxon>Chania</taxon>
    </lineage>
</organism>
<dbReference type="CDD" id="cd06261">
    <property type="entry name" value="TM_PBP2"/>
    <property type="match status" value="1"/>
</dbReference>
<evidence type="ECO:0000313" key="14">
    <source>
        <dbReference type="EMBL" id="AJW28923.1"/>
    </source>
</evidence>
<feature type="transmembrane region" description="Helical" evidence="12">
    <location>
        <begin position="12"/>
        <end position="35"/>
    </location>
</feature>